<dbReference type="EMBL" id="CP017111">
    <property type="protein sequence ID" value="AOO64598.1"/>
    <property type="molecule type" value="Genomic_DNA"/>
</dbReference>
<reference evidence="5" key="1">
    <citation type="submission" date="2016-08" db="EMBL/GenBank/DDBJ databases">
        <title>Complete genome sequence of the organohalide-respiring Epsilonproteobacterium Sulfurospirillum halorespirans.</title>
        <authorList>
            <person name="Goris T."/>
            <person name="Zimmermann J."/>
            <person name="Schenz B."/>
            <person name="Lemos M."/>
            <person name="Hackermueller J."/>
            <person name="Diekert G."/>
        </authorList>
    </citation>
    <scope>NUCLEOTIDE SEQUENCE [LARGE SCALE GENOMIC DNA]</scope>
    <source>
        <strain>DSM 13726</strain>
        <strain evidence="5">PCE-M2</strain>
    </source>
</reference>
<feature type="domain" description="Conserved virulence factor B-like winged helix" evidence="3">
    <location>
        <begin position="222"/>
        <end position="278"/>
    </location>
</feature>
<dbReference type="PANTHER" id="PTHR37296">
    <property type="entry name" value="CONSERVED VIRULENCE FACTOR B"/>
    <property type="match status" value="1"/>
</dbReference>
<dbReference type="STRING" id="1193502.SHALO_0816"/>
<evidence type="ECO:0000259" key="3">
    <source>
        <dbReference type="Pfam" id="PF17783"/>
    </source>
</evidence>
<dbReference type="PANTHER" id="PTHR37296:SF1">
    <property type="entry name" value="CONSERVED VIRULENCE FACTOR B"/>
    <property type="match status" value="1"/>
</dbReference>
<dbReference type="InterPro" id="IPR036388">
    <property type="entry name" value="WH-like_DNA-bd_sf"/>
</dbReference>
<evidence type="ECO:0000256" key="1">
    <source>
        <dbReference type="PIRNR" id="PIRNR012524"/>
    </source>
</evidence>
<accession>A0A1D7THU0</accession>
<comment type="similarity">
    <text evidence="1">Belongs to the CvfB family.</text>
</comment>
<organism evidence="4 5">
    <name type="scientific">Sulfurospirillum halorespirans DSM 13726</name>
    <dbReference type="NCBI Taxonomy" id="1193502"/>
    <lineage>
        <taxon>Bacteria</taxon>
        <taxon>Pseudomonadati</taxon>
        <taxon>Campylobacterota</taxon>
        <taxon>Epsilonproteobacteria</taxon>
        <taxon>Campylobacterales</taxon>
        <taxon>Sulfurospirillaceae</taxon>
        <taxon>Sulfurospirillum</taxon>
    </lineage>
</organism>
<evidence type="ECO:0000259" key="2">
    <source>
        <dbReference type="Pfam" id="PF13509"/>
    </source>
</evidence>
<dbReference type="PIRSF" id="PIRSF012524">
    <property type="entry name" value="YitL_S1"/>
    <property type="match status" value="1"/>
</dbReference>
<dbReference type="InterPro" id="IPR012340">
    <property type="entry name" value="NA-bd_OB-fold"/>
</dbReference>
<dbReference type="PATRIC" id="fig|1193502.14.peg.824"/>
<dbReference type="InterPro" id="IPR039566">
    <property type="entry name" value="CvfB_S1_st"/>
</dbReference>
<dbReference type="AlphaFoldDB" id="A0A1D7THU0"/>
<sequence length="279" mass="31723">MNQYLLVGEKNRLKINRYTDNGVYLICDDQDEVLMPNQYVTYAMKEGDEIDVFVYFDSEDRIVASTTFPKAMLDQFGCFEVVDVTAFGAFLDWGLPKDLLVPKALQKFPFYVGMKVIVQVSLDDETGRIIGSQKYNDFLKKDLSALKLKQEVTVLVRERTPLGFKVIVNNLYDGLIFHNEIFENIEVGDEKVGYIKTLRKDGKLDIVLRPIGDKSDEVAVAKIVEILSLTGGACEMNYKSTPELISERFGLSRKAYKRALTKLIEAKKLEVNDEGMKLL</sequence>
<keyword evidence="5" id="KW-1185">Reference proteome</keyword>
<dbReference type="RefSeq" id="WP_069477475.1">
    <property type="nucleotide sequence ID" value="NZ_CP017111.1"/>
</dbReference>
<dbReference type="Pfam" id="PF17783">
    <property type="entry name" value="WHD_CvfB"/>
    <property type="match status" value="1"/>
</dbReference>
<feature type="domain" description="Conserved virulence factor B first S1" evidence="2">
    <location>
        <begin position="7"/>
        <end position="66"/>
    </location>
</feature>
<dbReference type="Gene3D" id="1.10.10.10">
    <property type="entry name" value="Winged helix-like DNA-binding domain superfamily/Winged helix DNA-binding domain"/>
    <property type="match status" value="1"/>
</dbReference>
<protein>
    <submittedName>
        <fullName evidence="4">Putative RNA-bindining protein</fullName>
    </submittedName>
</protein>
<dbReference type="InterPro" id="IPR040764">
    <property type="entry name" value="CvfB_WH"/>
</dbReference>
<gene>
    <name evidence="4" type="ORF">SHALO_0816</name>
</gene>
<name>A0A1D7THU0_9BACT</name>
<proteinExistence type="inferred from homology"/>
<dbReference type="Pfam" id="PF13509">
    <property type="entry name" value="S1_2"/>
    <property type="match status" value="1"/>
</dbReference>
<evidence type="ECO:0000313" key="5">
    <source>
        <dbReference type="Proteomes" id="UP000094609"/>
    </source>
</evidence>
<dbReference type="InterPro" id="IPR014464">
    <property type="entry name" value="CvfB_fam"/>
</dbReference>
<evidence type="ECO:0000313" key="4">
    <source>
        <dbReference type="EMBL" id="AOO64598.1"/>
    </source>
</evidence>
<dbReference type="KEGG" id="shal:SHALO_0816"/>
<dbReference type="Gene3D" id="2.40.50.140">
    <property type="entry name" value="Nucleic acid-binding proteins"/>
    <property type="match status" value="1"/>
</dbReference>
<dbReference type="Proteomes" id="UP000094609">
    <property type="component" value="Chromosome"/>
</dbReference>